<gene>
    <name evidence="2" type="ORF">AMORRO_LOCUS16351</name>
</gene>
<keyword evidence="1" id="KW-0472">Membrane</keyword>
<organism evidence="2 3">
    <name type="scientific">Acaulospora morrowiae</name>
    <dbReference type="NCBI Taxonomy" id="94023"/>
    <lineage>
        <taxon>Eukaryota</taxon>
        <taxon>Fungi</taxon>
        <taxon>Fungi incertae sedis</taxon>
        <taxon>Mucoromycota</taxon>
        <taxon>Glomeromycotina</taxon>
        <taxon>Glomeromycetes</taxon>
        <taxon>Diversisporales</taxon>
        <taxon>Acaulosporaceae</taxon>
        <taxon>Acaulospora</taxon>
    </lineage>
</organism>
<protein>
    <submittedName>
        <fullName evidence="2">17619_t:CDS:1</fullName>
    </submittedName>
</protein>
<name>A0A9N9NY15_9GLOM</name>
<accession>A0A9N9NY15</accession>
<dbReference type="OrthoDB" id="2399148at2759"/>
<dbReference type="EMBL" id="CAJVPV010044213">
    <property type="protein sequence ID" value="CAG8767060.1"/>
    <property type="molecule type" value="Genomic_DNA"/>
</dbReference>
<proteinExistence type="predicted"/>
<keyword evidence="1" id="KW-1133">Transmembrane helix</keyword>
<evidence type="ECO:0000256" key="1">
    <source>
        <dbReference type="SAM" id="Phobius"/>
    </source>
</evidence>
<evidence type="ECO:0000313" key="2">
    <source>
        <dbReference type="EMBL" id="CAG8767060.1"/>
    </source>
</evidence>
<reference evidence="2" key="1">
    <citation type="submission" date="2021-06" db="EMBL/GenBank/DDBJ databases">
        <authorList>
            <person name="Kallberg Y."/>
            <person name="Tangrot J."/>
            <person name="Rosling A."/>
        </authorList>
    </citation>
    <scope>NUCLEOTIDE SEQUENCE</scope>
    <source>
        <strain evidence="2">CL551</strain>
    </source>
</reference>
<evidence type="ECO:0000313" key="3">
    <source>
        <dbReference type="Proteomes" id="UP000789342"/>
    </source>
</evidence>
<dbReference type="AlphaFoldDB" id="A0A9N9NY15"/>
<dbReference type="Proteomes" id="UP000789342">
    <property type="component" value="Unassembled WGS sequence"/>
</dbReference>
<feature type="non-terminal residue" evidence="2">
    <location>
        <position position="89"/>
    </location>
</feature>
<feature type="transmembrane region" description="Helical" evidence="1">
    <location>
        <begin position="20"/>
        <end position="43"/>
    </location>
</feature>
<comment type="caution">
    <text evidence="2">The sequence shown here is derived from an EMBL/GenBank/DDBJ whole genome shotgun (WGS) entry which is preliminary data.</text>
</comment>
<keyword evidence="1" id="KW-0812">Transmembrane</keyword>
<keyword evidence="3" id="KW-1185">Reference proteome</keyword>
<sequence>MNKIQSAFTIFRQPRKTTFVTGVTGFLVGSAVIGLGSSPVILFEGERPKKLSIYDDPKPDIVLEESPTNLEKGIRRTRVQITQAASDLE</sequence>